<protein>
    <recommendedName>
        <fullName evidence="10 11">Annexin</fullName>
    </recommendedName>
</protein>
<dbReference type="FunFam" id="1.10.220.10:FF:000004">
    <property type="entry name" value="Annexin"/>
    <property type="match status" value="1"/>
</dbReference>
<evidence type="ECO:0000256" key="6">
    <source>
        <dbReference type="ARBA" id="ARBA00023216"/>
    </source>
</evidence>
<sequence length="319" mass="35354">MATYTQGTVTPHNPFSAESAAQQLRKAMKGLGTDEKAIIDVLASHTNHQRLEIALSFKTQFGKDLRDELKSEISGNFLNLCLALLEIPVNYDAKEIKNAIKGAGTDEGALIEILSSRSNAQIMSIKTTYKTLFKSDIEKDIMSDTSGHFKRFLVSQLAAGRMEDVTVDGALADREAKELFEAGANKVGTDESCFNRILSLRSYPQLLATFNAYRKNHGKEIDDAIKTETSGYLEDGYLSVVKLARNVPAYFAERLHNCMKGAGTKESTLNRVIVTRSEIDMVQIKSEFQRMYGKSLASFIKGDTGGDYERLLLALIKEK</sequence>
<dbReference type="GO" id="GO:0005634">
    <property type="term" value="C:nucleus"/>
    <property type="evidence" value="ECO:0007669"/>
    <property type="project" value="TreeGrafter"/>
</dbReference>
<reference evidence="13" key="1">
    <citation type="journal article" date="2019" name="bioRxiv">
        <title>The Genome of the Zebra Mussel, Dreissena polymorpha: A Resource for Invasive Species Research.</title>
        <authorList>
            <person name="McCartney M.A."/>
            <person name="Auch B."/>
            <person name="Kono T."/>
            <person name="Mallez S."/>
            <person name="Zhang Y."/>
            <person name="Obille A."/>
            <person name="Becker A."/>
            <person name="Abrahante J.E."/>
            <person name="Garbe J."/>
            <person name="Badalamenti J.P."/>
            <person name="Herman A."/>
            <person name="Mangelson H."/>
            <person name="Liachko I."/>
            <person name="Sullivan S."/>
            <person name="Sone E.D."/>
            <person name="Koren S."/>
            <person name="Silverstein K.A.T."/>
            <person name="Beckman K.B."/>
            <person name="Gohl D.M."/>
        </authorList>
    </citation>
    <scope>NUCLEOTIDE SEQUENCE</scope>
    <source>
        <strain evidence="13">Duluth1</strain>
        <tissue evidence="13">Whole animal</tissue>
    </source>
</reference>
<evidence type="ECO:0000256" key="8">
    <source>
        <dbReference type="ARBA" id="ARBA00059330"/>
    </source>
</evidence>
<dbReference type="InterPro" id="IPR037104">
    <property type="entry name" value="Annexin_sf"/>
</dbReference>
<comment type="similarity">
    <text evidence="3 11">Belongs to the annexin family.</text>
</comment>
<organism evidence="13 14">
    <name type="scientific">Dreissena polymorpha</name>
    <name type="common">Zebra mussel</name>
    <name type="synonym">Mytilus polymorpha</name>
    <dbReference type="NCBI Taxonomy" id="45954"/>
    <lineage>
        <taxon>Eukaryota</taxon>
        <taxon>Metazoa</taxon>
        <taxon>Spiralia</taxon>
        <taxon>Lophotrochozoa</taxon>
        <taxon>Mollusca</taxon>
        <taxon>Bivalvia</taxon>
        <taxon>Autobranchia</taxon>
        <taxon>Heteroconchia</taxon>
        <taxon>Euheterodonta</taxon>
        <taxon>Imparidentia</taxon>
        <taxon>Neoheterodontei</taxon>
        <taxon>Myida</taxon>
        <taxon>Dreissenoidea</taxon>
        <taxon>Dreissenidae</taxon>
        <taxon>Dreissena</taxon>
    </lineage>
</organism>
<dbReference type="InterPro" id="IPR018502">
    <property type="entry name" value="Annexin_repeat"/>
</dbReference>
<dbReference type="SMART" id="SM00335">
    <property type="entry name" value="ANX"/>
    <property type="match status" value="4"/>
</dbReference>
<dbReference type="GO" id="GO:0005886">
    <property type="term" value="C:plasma membrane"/>
    <property type="evidence" value="ECO:0007669"/>
    <property type="project" value="TreeGrafter"/>
</dbReference>
<dbReference type="GO" id="GO:0043657">
    <property type="term" value="C:host cell"/>
    <property type="evidence" value="ECO:0007669"/>
    <property type="project" value="UniProtKB-SubCell"/>
</dbReference>
<dbReference type="Gene3D" id="1.10.220.10">
    <property type="entry name" value="Annexin"/>
    <property type="match status" value="4"/>
</dbReference>
<dbReference type="AlphaFoldDB" id="A0A9D4HQH4"/>
<dbReference type="InterPro" id="IPR018252">
    <property type="entry name" value="Annexin_repeat_CS"/>
</dbReference>
<dbReference type="Pfam" id="PF00191">
    <property type="entry name" value="Annexin"/>
    <property type="match status" value="4"/>
</dbReference>
<dbReference type="GO" id="GO:0012506">
    <property type="term" value="C:vesicle membrane"/>
    <property type="evidence" value="ECO:0007669"/>
    <property type="project" value="TreeGrafter"/>
</dbReference>
<dbReference type="PROSITE" id="PS00223">
    <property type="entry name" value="ANNEXIN_1"/>
    <property type="match status" value="1"/>
</dbReference>
<dbReference type="InterPro" id="IPR001464">
    <property type="entry name" value="Annexin"/>
</dbReference>
<keyword evidence="4 11" id="KW-0677">Repeat</keyword>
<dbReference type="Proteomes" id="UP000828390">
    <property type="component" value="Unassembled WGS sequence"/>
</dbReference>
<evidence type="ECO:0000313" key="13">
    <source>
        <dbReference type="EMBL" id="KAH3729282.1"/>
    </source>
</evidence>
<comment type="subcellular location">
    <subcellularLocation>
        <location evidence="1">Host cell</location>
    </subcellularLocation>
    <subcellularLocation>
        <location evidence="2">Secreted</location>
        <location evidence="2">Extracellular exosome</location>
    </subcellularLocation>
    <subcellularLocation>
        <location evidence="9">Tegument</location>
    </subcellularLocation>
</comment>
<evidence type="ECO:0000313" key="12">
    <source>
        <dbReference type="EMBL" id="KAH3698334.1"/>
    </source>
</evidence>
<reference evidence="13" key="2">
    <citation type="submission" date="2020-11" db="EMBL/GenBank/DDBJ databases">
        <authorList>
            <person name="McCartney M.A."/>
            <person name="Auch B."/>
            <person name="Kono T."/>
            <person name="Mallez S."/>
            <person name="Becker A."/>
            <person name="Gohl D.M."/>
            <person name="Silverstein K.A.T."/>
            <person name="Koren S."/>
            <person name="Bechman K.B."/>
            <person name="Herman A."/>
            <person name="Abrahante J.E."/>
            <person name="Garbe J."/>
        </authorList>
    </citation>
    <scope>NUCLEOTIDE SEQUENCE</scope>
    <source>
        <strain evidence="13">Duluth1</strain>
        <tissue evidence="13">Whole animal</tissue>
    </source>
</reference>
<name>A0A9D4HQH4_DREPO</name>
<keyword evidence="7 11" id="KW-0111">Calcium/phospholipid-binding</keyword>
<evidence type="ECO:0000256" key="9">
    <source>
        <dbReference type="ARBA" id="ARBA00060393"/>
    </source>
</evidence>
<keyword evidence="5 11" id="KW-0106">Calcium</keyword>
<evidence type="ECO:0000256" key="10">
    <source>
        <dbReference type="ARBA" id="ARBA00077076"/>
    </source>
</evidence>
<dbReference type="GO" id="GO:0001786">
    <property type="term" value="F:phosphatidylserine binding"/>
    <property type="evidence" value="ECO:0007669"/>
    <property type="project" value="TreeGrafter"/>
</dbReference>
<evidence type="ECO:0000256" key="4">
    <source>
        <dbReference type="ARBA" id="ARBA00022737"/>
    </source>
</evidence>
<dbReference type="FunFam" id="1.10.220.10:FF:000001">
    <property type="entry name" value="Annexin"/>
    <property type="match status" value="1"/>
</dbReference>
<dbReference type="PANTHER" id="PTHR10502">
    <property type="entry name" value="ANNEXIN"/>
    <property type="match status" value="1"/>
</dbReference>
<comment type="function">
    <text evidence="8">Involved in reproduction of the worm. Involved in host-parasite interaction. Delivered into the host cell by means of parasite exosomes. Binds to acidic phospholipid membranes in a calcium-dependent manner in vitro. Causes aggregation of liposomes in the presence of calcium, but not in its absence. Likely to promote membrane fusion. May provide structural integrity within the tegument.</text>
</comment>
<evidence type="ECO:0000256" key="7">
    <source>
        <dbReference type="ARBA" id="ARBA00023302"/>
    </source>
</evidence>
<evidence type="ECO:0000256" key="5">
    <source>
        <dbReference type="ARBA" id="ARBA00022837"/>
    </source>
</evidence>
<accession>A0A9D4HQH4</accession>
<dbReference type="GO" id="GO:0005737">
    <property type="term" value="C:cytoplasm"/>
    <property type="evidence" value="ECO:0007669"/>
    <property type="project" value="TreeGrafter"/>
</dbReference>
<dbReference type="GO" id="GO:0005509">
    <property type="term" value="F:calcium ion binding"/>
    <property type="evidence" value="ECO:0007669"/>
    <property type="project" value="InterPro"/>
</dbReference>
<evidence type="ECO:0000256" key="2">
    <source>
        <dbReference type="ARBA" id="ARBA00004550"/>
    </source>
</evidence>
<evidence type="ECO:0000256" key="1">
    <source>
        <dbReference type="ARBA" id="ARBA00004340"/>
    </source>
</evidence>
<keyword evidence="14" id="KW-1185">Reference proteome</keyword>
<dbReference type="PRINTS" id="PR00196">
    <property type="entry name" value="ANNEXIN"/>
</dbReference>
<dbReference type="PANTHER" id="PTHR10502:SF102">
    <property type="entry name" value="ANNEXIN B11"/>
    <property type="match status" value="1"/>
</dbReference>
<dbReference type="FunFam" id="1.10.220.10:FF:000003">
    <property type="entry name" value="Annexin"/>
    <property type="match status" value="1"/>
</dbReference>
<evidence type="ECO:0000313" key="14">
    <source>
        <dbReference type="Proteomes" id="UP000828390"/>
    </source>
</evidence>
<dbReference type="EMBL" id="JAIWYP010000016">
    <property type="protein sequence ID" value="KAH3698334.1"/>
    <property type="molecule type" value="Genomic_DNA"/>
</dbReference>
<dbReference type="OrthoDB" id="37886at2759"/>
<dbReference type="PROSITE" id="PS51897">
    <property type="entry name" value="ANNEXIN_2"/>
    <property type="match status" value="4"/>
</dbReference>
<dbReference type="SUPFAM" id="SSF47874">
    <property type="entry name" value="Annexin"/>
    <property type="match status" value="1"/>
</dbReference>
<keyword evidence="6 11" id="KW-0041">Annexin</keyword>
<dbReference type="GO" id="GO:0005576">
    <property type="term" value="C:extracellular region"/>
    <property type="evidence" value="ECO:0007669"/>
    <property type="project" value="UniProtKB-SubCell"/>
</dbReference>
<dbReference type="GO" id="GO:0005544">
    <property type="term" value="F:calcium-dependent phospholipid binding"/>
    <property type="evidence" value="ECO:0007669"/>
    <property type="project" value="UniProtKB-KW"/>
</dbReference>
<gene>
    <name evidence="13" type="ORF">DPMN_055249</name>
    <name evidence="12" type="ORF">DPMN_085853</name>
</gene>
<comment type="domain">
    <text evidence="11">A pair of annexin repeats may form one binding site for calcium and phospholipid.</text>
</comment>
<dbReference type="EMBL" id="JAIWYP010000012">
    <property type="protein sequence ID" value="KAH3729282.1"/>
    <property type="molecule type" value="Genomic_DNA"/>
</dbReference>
<dbReference type="FunFam" id="1.10.220.10:FF:000002">
    <property type="entry name" value="Annexin"/>
    <property type="match status" value="1"/>
</dbReference>
<proteinExistence type="inferred from homology"/>
<comment type="caution">
    <text evidence="13">The sequence shown here is derived from an EMBL/GenBank/DDBJ whole genome shotgun (WGS) entry which is preliminary data.</text>
</comment>
<evidence type="ECO:0000256" key="11">
    <source>
        <dbReference type="RuleBase" id="RU003540"/>
    </source>
</evidence>
<evidence type="ECO:0000256" key="3">
    <source>
        <dbReference type="ARBA" id="ARBA00007831"/>
    </source>
</evidence>